<dbReference type="EMBL" id="JX649902">
    <property type="protein sequence ID" value="AGC72454.1"/>
    <property type="molecule type" value="Genomic_DNA"/>
</dbReference>
<proteinExistence type="predicted"/>
<name>L7VXU1_9BACT</name>
<protein>
    <submittedName>
        <fullName evidence="1">Uncharacterized protein</fullName>
    </submittedName>
</protein>
<dbReference type="AlphaFoldDB" id="L7VXU1"/>
<organism evidence="1">
    <name type="scientific">uncultured bacterium A1Q1_fos_493</name>
    <dbReference type="NCBI Taxonomy" id="1256577"/>
    <lineage>
        <taxon>Bacteria</taxon>
        <taxon>environmental samples</taxon>
    </lineage>
</organism>
<sequence>MSKEHAETAQALTGYCAYLVRLWQDSPYTLWRASAQSVQSGETVRFADVEQLFAFLRTQTTQVAATASSTPDDAPDVNRE</sequence>
<reference evidence="1" key="1">
    <citation type="submission" date="2012-09" db="EMBL/GenBank/DDBJ databases">
        <title>Metagenomic Characterization of a Microbial Community in Wastewater Detects High Levels of Antibiotic Resistance.</title>
        <authorList>
            <person name="Abrams M."/>
            <person name="Caldwell A."/>
            <person name="Vandaei E."/>
            <person name="Lee W."/>
            <person name="Perrott J."/>
            <person name="Khan S.Y."/>
            <person name="Ta J."/>
            <person name="Romero D."/>
            <person name="Nguyen V."/>
            <person name="Pourmand N."/>
            <person name="Ouverney C.C."/>
        </authorList>
    </citation>
    <scope>NUCLEOTIDE SEQUENCE</scope>
</reference>
<evidence type="ECO:0000313" key="1">
    <source>
        <dbReference type="EMBL" id="AGC72454.1"/>
    </source>
</evidence>
<accession>L7VXU1</accession>